<evidence type="ECO:0000313" key="3">
    <source>
        <dbReference type="Proteomes" id="UP000183508"/>
    </source>
</evidence>
<dbReference type="InterPro" id="IPR008979">
    <property type="entry name" value="Galactose-bd-like_sf"/>
</dbReference>
<sequence length="1955" mass="207522">MRMNKRGAWTLAGIGLTALIGSLYYSGAYAYTVNNNLSAYGYVVQTSGGYALMGGDDVEVDTNLFGPFPALRGQIIHIAQEQADAGDGQGSWGVMLGDMQGANANNGYLLIADPSESPNVRDWVNRLGGNLDYVLNYLQTQNQQIQTKDDYNHTSYTYVPFSNVVNQSGAVFDPQTVSGPIGTYTDQSTGQTYPEYLYTYHIKPSAPPTAYSVTVVDANTNQSGTVKQGDQMNFTVSSNVPLWNSLATHHYVSIQAVNQSNGQSVWLVGSGTDKEQMQPEDGSQGSFPDKISSISSSSLQPGTYTIRAWVADGVDRVSNAVTTTLTVTPGAPGPYITLTANPTNLDTGDSSTLTATAVNAPSGSDTIKIIDQSGKSTLGGQNTYTANSSTSATTTATDNNAETVNYVAELLSPSGSVLATSNVVSVTWNAPQGSCPSQFVDVNQGTINSTSDTITIINRTSDPLNFSTDNPSVKLSQTSADAGMSAIITATFSGGVDSATLIITDATTNCTQTYPIYDSNYTPPTSSEITLSADPTTLEIGGSTALTATVDKVKPGAFVTIYNQTTGQYVGIGAYEKNYSLPPYWTVTMTGVDNGVVTYSGTYSTSYASNTAGSQTFVAYEWDAGVSTVGPPTAKSQPVTVTWVKPTITLSANPTSVFTGQPSQISYSTVGFASGDYVTIMGSGGQHMWTELKDTNASDSFTEIENPVDGGTTTVQYTANLYNSSGTLLSTSSVTVKWLAPTITMSANPVNNVPGQTSTISYSVNVALPPDYTVEITPNGNGADMWSASGLTSQTGTYPETEHPAAGQTITVNYTATILDPSGNPMATGGTSVSWANPWTGAISLSANPKYLATGDSTTLTATTTQAIPFGWNLVIMDQTTGQIVSSSGSAPETTQYASFTPETDTFIAFLNDGFEQVGNPSNTQTVVWSQLSLGADPLQLPAGQATTLTVTGQNVPNGDYLVIYNQTTGQEVGYSLSTPYSVQVSESIPRTDTFVAYISSNSGTSGALISSNTVSVDWYGITLTANPTQLPINNTSVLTATAANLPSGYVIDIVDQTTGQTIATGQPGQTVLNALQTKNQVETDTYVARVVQPGNPQIPGLSGAAFYTELVYGYNSTSRQLEVFNTSTGTLTPIATPSYVQGYPNTVGIPNNGVVWVQSSDGIASYKIATGAWTDYPSPVGSAVPNGYNSLTNSIIAYNSSGQFAVLNLSTGLWSSPVDHPPFGDGHMAGFTYYPPLNLVYESVHASHQGDSVDNDLYVYSFTTKTWTPIGNAGGHGDIGWLIYDPANQDVLFEGGVNLYNPYWILWDPRQSPSSPYNDISTNQAWYEYQSPSVVDTVSGNLYVNGIQASGFYSNFNSLEFTPSGQLWSLPVDMLDIAYDPYSNGLIGYYVPPNYSPWNQSNPPIVLSEYSLSSGTVTPFPGNLTPGSGFIPLTVTRTVSNDFAFWTFQNAPSYVPTSVFTQQAQAGSYGGSIWVSNSTSQPNGTVFFQSTFSLSQTQSITLSVPYVNDYAQVYVDGQPVMQSGNSGGVGGSIPNTSSATITLPAGRHQVIIEAMNNNGFASTSNNSAGVSLTVTSGGQTILSTSNPSGWTTTGYVLQLPNGWFSGAVGTWNWTEYVLQENPSQPIYQQQSYTVTTPAQNVSATSSPVSVTWFNNVTPPDNFTLQALPENVTYPAQTQFKVTFVQTDADFVNQSLGGSATVDIRIVQTWQKAVSTTWKPNSDGLSISVPYSPVPGTSLQYIALLVDKQGVVLAASNQVTVTDTGQGRVGDSYSTISCDPSGDGTEIYETYTNGELTDTKRVPLTITNLEVDGIFNPTDQLTQQYPGNQVHLPVTNEMLGYAPIPLRVQAPFAFAVKFPDAQPTKVEAVFSVNGGASVGTVDAQGDTSWTVEMHPASNLPQFWQGETIMPKLPDGVHISVTIKAYDDCGENDLVNNDFLVTADRPQWYFVQPSQP</sequence>
<feature type="domain" description="PA14" evidence="1">
    <location>
        <begin position="1439"/>
        <end position="1589"/>
    </location>
</feature>
<dbReference type="RefSeq" id="WP_139234714.1">
    <property type="nucleotide sequence ID" value="NZ_FPBV01000015.1"/>
</dbReference>
<protein>
    <recommendedName>
        <fullName evidence="1">PA14 domain-containing protein</fullName>
    </recommendedName>
</protein>
<dbReference type="Proteomes" id="UP000183508">
    <property type="component" value="Unassembled WGS sequence"/>
</dbReference>
<evidence type="ECO:0000259" key="1">
    <source>
        <dbReference type="PROSITE" id="PS51820"/>
    </source>
</evidence>
<proteinExistence type="predicted"/>
<dbReference type="PROSITE" id="PS51820">
    <property type="entry name" value="PA14"/>
    <property type="match status" value="1"/>
</dbReference>
<reference evidence="3" key="1">
    <citation type="submission" date="2016-10" db="EMBL/GenBank/DDBJ databases">
        <authorList>
            <person name="Varghese N."/>
        </authorList>
    </citation>
    <scope>NUCLEOTIDE SEQUENCE [LARGE SCALE GENOMIC DNA]</scope>
    <source>
        <strain evidence="3">DSM 17980</strain>
    </source>
</reference>
<evidence type="ECO:0000313" key="2">
    <source>
        <dbReference type="EMBL" id="SFU95510.1"/>
    </source>
</evidence>
<dbReference type="Gene3D" id="2.60.120.260">
    <property type="entry name" value="Galactose-binding domain-like"/>
    <property type="match status" value="1"/>
</dbReference>
<dbReference type="InterPro" id="IPR011043">
    <property type="entry name" value="Gal_Oxase/kelch_b-propeller"/>
</dbReference>
<dbReference type="InterPro" id="IPR037524">
    <property type="entry name" value="PA14/GLEYA"/>
</dbReference>
<organism evidence="2 3">
    <name type="scientific">Alicyclobacillus macrosporangiidus</name>
    <dbReference type="NCBI Taxonomy" id="392015"/>
    <lineage>
        <taxon>Bacteria</taxon>
        <taxon>Bacillati</taxon>
        <taxon>Bacillota</taxon>
        <taxon>Bacilli</taxon>
        <taxon>Bacillales</taxon>
        <taxon>Alicyclobacillaceae</taxon>
        <taxon>Alicyclobacillus</taxon>
    </lineage>
</organism>
<name>A0A1I7KDT1_9BACL</name>
<dbReference type="OrthoDB" id="2368947at2"/>
<dbReference type="SUPFAM" id="SSF50965">
    <property type="entry name" value="Galactose oxidase, central domain"/>
    <property type="match status" value="1"/>
</dbReference>
<dbReference type="EMBL" id="FPBV01000015">
    <property type="protein sequence ID" value="SFU95510.1"/>
    <property type="molecule type" value="Genomic_DNA"/>
</dbReference>
<accession>A0A1I7KDT1</accession>
<keyword evidence="3" id="KW-1185">Reference proteome</keyword>
<dbReference type="STRING" id="392015.SAMN05421543_11555"/>
<dbReference type="SUPFAM" id="SSF49785">
    <property type="entry name" value="Galactose-binding domain-like"/>
    <property type="match status" value="1"/>
</dbReference>
<gene>
    <name evidence="2" type="ORF">SAMN05421543_11555</name>
</gene>